<organism evidence="2 3">
    <name type="scientific">Penicillium cf. griseofulvum</name>
    <dbReference type="NCBI Taxonomy" id="2972120"/>
    <lineage>
        <taxon>Eukaryota</taxon>
        <taxon>Fungi</taxon>
        <taxon>Dikarya</taxon>
        <taxon>Ascomycota</taxon>
        <taxon>Pezizomycotina</taxon>
        <taxon>Eurotiomycetes</taxon>
        <taxon>Eurotiomycetidae</taxon>
        <taxon>Eurotiales</taxon>
        <taxon>Aspergillaceae</taxon>
        <taxon>Penicillium</taxon>
    </lineage>
</organism>
<feature type="transmembrane region" description="Helical" evidence="1">
    <location>
        <begin position="39"/>
        <end position="59"/>
    </location>
</feature>
<feature type="transmembrane region" description="Helical" evidence="1">
    <location>
        <begin position="79"/>
        <end position="98"/>
    </location>
</feature>
<evidence type="ECO:0000256" key="1">
    <source>
        <dbReference type="SAM" id="Phobius"/>
    </source>
</evidence>
<evidence type="ECO:0000313" key="2">
    <source>
        <dbReference type="EMBL" id="KAJ5210899.1"/>
    </source>
</evidence>
<accession>A0A9W9N0B2</accession>
<reference evidence="2" key="1">
    <citation type="submission" date="2022-11" db="EMBL/GenBank/DDBJ databases">
        <authorList>
            <person name="Petersen C."/>
        </authorList>
    </citation>
    <scope>NUCLEOTIDE SEQUENCE</scope>
    <source>
        <strain evidence="2">IBT 16849</strain>
    </source>
</reference>
<keyword evidence="1" id="KW-1133">Transmembrane helix</keyword>
<dbReference type="EMBL" id="JAPQKP010000001">
    <property type="protein sequence ID" value="KAJ5210899.1"/>
    <property type="molecule type" value="Genomic_DNA"/>
</dbReference>
<name>A0A9W9N0B2_9EURO</name>
<comment type="caution">
    <text evidence="2">The sequence shown here is derived from an EMBL/GenBank/DDBJ whole genome shotgun (WGS) entry which is preliminary data.</text>
</comment>
<proteinExistence type="predicted"/>
<keyword evidence="3" id="KW-1185">Reference proteome</keyword>
<dbReference type="AlphaFoldDB" id="A0A9W9N0B2"/>
<protein>
    <submittedName>
        <fullName evidence="2">Uncharacterized protein</fullName>
    </submittedName>
</protein>
<dbReference type="OrthoDB" id="4345400at2759"/>
<dbReference type="Proteomes" id="UP001150879">
    <property type="component" value="Unassembled WGS sequence"/>
</dbReference>
<evidence type="ECO:0000313" key="3">
    <source>
        <dbReference type="Proteomes" id="UP001150879"/>
    </source>
</evidence>
<gene>
    <name evidence="2" type="ORF">N7472_001038</name>
</gene>
<keyword evidence="1" id="KW-0812">Transmembrane</keyword>
<sequence length="210" mass="23087">MSSSNKHPLSKARKTQVIISLISWPCALAAIFTARGSGQAWMELISFTVSSTTPVFMLFRYRKSRTQACSSIEIAVDGFMSLLFFGVWVSGIIINLVGRHEIHQVYSNLACILLSLSYLRSFVKGSFSQYILPMLKARHGNCTFCPCCDRSVDAPTTQSQDTTVTVAEQKKPSVSTDYGLLGAYNDDVESQPLLPEVVEGEQTTGVVARD</sequence>
<keyword evidence="1" id="KW-0472">Membrane</keyword>
<reference evidence="2" key="2">
    <citation type="journal article" date="2023" name="IMA Fungus">
        <title>Comparative genomic study of the Penicillium genus elucidates a diverse pangenome and 15 lateral gene transfer events.</title>
        <authorList>
            <person name="Petersen C."/>
            <person name="Sorensen T."/>
            <person name="Nielsen M.R."/>
            <person name="Sondergaard T.E."/>
            <person name="Sorensen J.L."/>
            <person name="Fitzpatrick D.A."/>
            <person name="Frisvad J.C."/>
            <person name="Nielsen K.L."/>
        </authorList>
    </citation>
    <scope>NUCLEOTIDE SEQUENCE</scope>
    <source>
        <strain evidence="2">IBT 16849</strain>
    </source>
</reference>